<keyword evidence="2" id="KW-1185">Reference proteome</keyword>
<accession>A0ABU5ATG7</accession>
<dbReference type="EMBL" id="JAVIIP010000014">
    <property type="protein sequence ID" value="MDX8540605.1"/>
    <property type="molecule type" value="Genomic_DNA"/>
</dbReference>
<evidence type="ECO:0000313" key="2">
    <source>
        <dbReference type="Proteomes" id="UP001276564"/>
    </source>
</evidence>
<name>A0ABU5ATG7_9HYPH</name>
<sequence length="98" mass="10863">MANVFLTTNSQSRRGALQWPCENVCLGGVMPIRRKAQDAGIFDPSELALLARIFERLKLESDSADRLEGLASRILANYMAGITDEEELLSLSRQPLGR</sequence>
<evidence type="ECO:0000313" key="1">
    <source>
        <dbReference type="EMBL" id="MDX8540605.1"/>
    </source>
</evidence>
<reference evidence="1 2" key="1">
    <citation type="submission" date="2023-08" db="EMBL/GenBank/DDBJ databases">
        <title>Implementing the SeqCode for naming new Mesorhizobium species isolated from Vachellia karroo root nodules.</title>
        <authorList>
            <person name="Van Lill M."/>
        </authorList>
    </citation>
    <scope>NUCLEOTIDE SEQUENCE [LARGE SCALE GENOMIC DNA]</scope>
    <source>
        <strain evidence="1 2">VK4B</strain>
    </source>
</reference>
<proteinExistence type="predicted"/>
<dbReference type="RefSeq" id="WP_320321485.1">
    <property type="nucleotide sequence ID" value="NZ_JAVIIP010000014.1"/>
</dbReference>
<dbReference type="Proteomes" id="UP001276564">
    <property type="component" value="Unassembled WGS sequence"/>
</dbReference>
<comment type="caution">
    <text evidence="1">The sequence shown here is derived from an EMBL/GenBank/DDBJ whole genome shotgun (WGS) entry which is preliminary data.</text>
</comment>
<organism evidence="1 2">
    <name type="scientific">Mesorhizobium abyssinicae</name>
    <dbReference type="NCBI Taxonomy" id="1209958"/>
    <lineage>
        <taxon>Bacteria</taxon>
        <taxon>Pseudomonadati</taxon>
        <taxon>Pseudomonadota</taxon>
        <taxon>Alphaproteobacteria</taxon>
        <taxon>Hyphomicrobiales</taxon>
        <taxon>Phyllobacteriaceae</taxon>
        <taxon>Mesorhizobium</taxon>
    </lineage>
</organism>
<protein>
    <submittedName>
        <fullName evidence="1">Uncharacterized protein</fullName>
    </submittedName>
</protein>
<gene>
    <name evidence="1" type="ORF">RFM23_23560</name>
</gene>